<dbReference type="EMBL" id="JADCKA010000002">
    <property type="protein sequence ID" value="MBE5035092.1"/>
    <property type="molecule type" value="Genomic_DNA"/>
</dbReference>
<evidence type="ECO:0000313" key="3">
    <source>
        <dbReference type="Proteomes" id="UP001516588"/>
    </source>
</evidence>
<evidence type="ECO:0000313" key="2">
    <source>
        <dbReference type="EMBL" id="MBE5035092.1"/>
    </source>
</evidence>
<dbReference type="Pfam" id="PF00149">
    <property type="entry name" value="Metallophos"/>
    <property type="match status" value="1"/>
</dbReference>
<name>A0ABR9QW39_9FIRM</name>
<proteinExistence type="predicted"/>
<organism evidence="2 3">
    <name type="scientific">Gallibacter intestinalis</name>
    <dbReference type="NCBI Taxonomy" id="2779356"/>
    <lineage>
        <taxon>Bacteria</taxon>
        <taxon>Bacillati</taxon>
        <taxon>Bacillota</taxon>
        <taxon>Clostridia</taxon>
        <taxon>Eubacteriales</taxon>
        <taxon>Eubacteriaceae</taxon>
        <taxon>Gallibacter</taxon>
    </lineage>
</organism>
<dbReference type="SUPFAM" id="SSF56300">
    <property type="entry name" value="Metallo-dependent phosphatases"/>
    <property type="match status" value="1"/>
</dbReference>
<dbReference type="InterPro" id="IPR029052">
    <property type="entry name" value="Metallo-depent_PP-like"/>
</dbReference>
<dbReference type="Proteomes" id="UP001516588">
    <property type="component" value="Unassembled WGS sequence"/>
</dbReference>
<accession>A0ABR9QW39</accession>
<keyword evidence="3" id="KW-1185">Reference proteome</keyword>
<comment type="caution">
    <text evidence="2">The sequence shown here is derived from an EMBL/GenBank/DDBJ whole genome shotgun (WGS) entry which is preliminary data.</text>
</comment>
<dbReference type="PIRSF" id="PIRSF033094">
    <property type="entry name" value="Pesterase_CT488"/>
    <property type="match status" value="1"/>
</dbReference>
<dbReference type="Gene3D" id="3.60.21.10">
    <property type="match status" value="1"/>
</dbReference>
<dbReference type="InterPro" id="IPR051158">
    <property type="entry name" value="Metallophosphoesterase_sf"/>
</dbReference>
<dbReference type="RefSeq" id="WP_226384759.1">
    <property type="nucleotide sequence ID" value="NZ_JADCKA010000002.1"/>
</dbReference>
<dbReference type="InterPro" id="IPR004843">
    <property type="entry name" value="Calcineurin-like_PHP"/>
</dbReference>
<dbReference type="InterPro" id="IPR014578">
    <property type="entry name" value="Pesterase_CT488"/>
</dbReference>
<reference evidence="2 3" key="1">
    <citation type="submission" date="2020-10" db="EMBL/GenBank/DDBJ databases">
        <title>ChiBAC.</title>
        <authorList>
            <person name="Zenner C."/>
            <person name="Hitch T.C.A."/>
            <person name="Clavel T."/>
        </authorList>
    </citation>
    <scope>NUCLEOTIDE SEQUENCE [LARGE SCALE GENOMIC DNA]</scope>
    <source>
        <strain evidence="2 3">DSM 108706</strain>
    </source>
</reference>
<gene>
    <name evidence="2" type="ORF">INF20_02215</name>
</gene>
<dbReference type="PANTHER" id="PTHR31302">
    <property type="entry name" value="TRANSMEMBRANE PROTEIN WITH METALLOPHOSPHOESTERASE DOMAIN-RELATED"/>
    <property type="match status" value="1"/>
</dbReference>
<feature type="domain" description="Calcineurin-like phosphoesterase" evidence="1">
    <location>
        <begin position="1"/>
        <end position="198"/>
    </location>
</feature>
<dbReference type="PANTHER" id="PTHR31302:SF22">
    <property type="entry name" value="PHOSPHOESTERASE"/>
    <property type="match status" value="1"/>
</dbReference>
<protein>
    <submittedName>
        <fullName evidence="2">Metallophosphoesterase</fullName>
    </submittedName>
</protein>
<sequence length="231" mass="26062">MSIYAIGDLHLSMDPKIDKPMDIYGGIWVDHARKVKENCEKKITDNDTLIIAGDISWALKLPDAMADLEWISKLPGKKVCFKGNHDLWWSGIKKLNTLFDDITFMQNDVYMVEEIAICGTRGWICPGTDGFDASDEKIYKRELLRLEASLKAAIAADAQEIIGVMHYSPTNDKKQLSGFTDLFEKYGVKEVVFGHLHGHDAERNKEPFNLNGVTYRLVSLDGIDADPVKLR</sequence>
<evidence type="ECO:0000259" key="1">
    <source>
        <dbReference type="Pfam" id="PF00149"/>
    </source>
</evidence>